<dbReference type="Gene3D" id="2.170.140.10">
    <property type="entry name" value="Chitin binding domain"/>
    <property type="match status" value="1"/>
</dbReference>
<dbReference type="EMBL" id="CACVKT020009339">
    <property type="protein sequence ID" value="CAC5421303.1"/>
    <property type="molecule type" value="Genomic_DNA"/>
</dbReference>
<protein>
    <recommendedName>
        <fullName evidence="6">Chitin-binding type-2 domain-containing protein</fullName>
    </recommendedName>
</protein>
<evidence type="ECO:0000313" key="8">
    <source>
        <dbReference type="Proteomes" id="UP000507470"/>
    </source>
</evidence>
<dbReference type="Proteomes" id="UP000507470">
    <property type="component" value="Unassembled WGS sequence"/>
</dbReference>
<evidence type="ECO:0000256" key="4">
    <source>
        <dbReference type="ARBA" id="ARBA00023157"/>
    </source>
</evidence>
<gene>
    <name evidence="7" type="ORF">MCOR_53440</name>
</gene>
<keyword evidence="2" id="KW-0732">Signal</keyword>
<keyword evidence="1" id="KW-0147">Chitin-binding</keyword>
<dbReference type="PROSITE" id="PS50940">
    <property type="entry name" value="CHIT_BIND_II"/>
    <property type="match status" value="1"/>
</dbReference>
<evidence type="ECO:0000256" key="1">
    <source>
        <dbReference type="ARBA" id="ARBA00022669"/>
    </source>
</evidence>
<keyword evidence="8" id="KW-1185">Reference proteome</keyword>
<keyword evidence="3" id="KW-0677">Repeat</keyword>
<dbReference type="SUPFAM" id="SSF57625">
    <property type="entry name" value="Invertebrate chitin-binding proteins"/>
    <property type="match status" value="1"/>
</dbReference>
<dbReference type="InterPro" id="IPR051940">
    <property type="entry name" value="Chitin_bind-dev_reg"/>
</dbReference>
<dbReference type="Pfam" id="PF01607">
    <property type="entry name" value="CBM_14"/>
    <property type="match status" value="1"/>
</dbReference>
<dbReference type="GO" id="GO:0008061">
    <property type="term" value="F:chitin binding"/>
    <property type="evidence" value="ECO:0007669"/>
    <property type="project" value="UniProtKB-KW"/>
</dbReference>
<accession>A0A6J8EN03</accession>
<evidence type="ECO:0000256" key="5">
    <source>
        <dbReference type="ARBA" id="ARBA00023180"/>
    </source>
</evidence>
<name>A0A6J8EN03_MYTCO</name>
<dbReference type="InterPro" id="IPR036508">
    <property type="entry name" value="Chitin-bd_dom_sf"/>
</dbReference>
<evidence type="ECO:0000313" key="7">
    <source>
        <dbReference type="EMBL" id="CAC5421303.1"/>
    </source>
</evidence>
<organism evidence="7 8">
    <name type="scientific">Mytilus coruscus</name>
    <name type="common">Sea mussel</name>
    <dbReference type="NCBI Taxonomy" id="42192"/>
    <lineage>
        <taxon>Eukaryota</taxon>
        <taxon>Metazoa</taxon>
        <taxon>Spiralia</taxon>
        <taxon>Lophotrochozoa</taxon>
        <taxon>Mollusca</taxon>
        <taxon>Bivalvia</taxon>
        <taxon>Autobranchia</taxon>
        <taxon>Pteriomorphia</taxon>
        <taxon>Mytilida</taxon>
        <taxon>Mytiloidea</taxon>
        <taxon>Mytilidae</taxon>
        <taxon>Mytilinae</taxon>
        <taxon>Mytilus</taxon>
    </lineage>
</organism>
<dbReference type="AlphaFoldDB" id="A0A6J8EN03"/>
<sequence>MLFRIDKLKIIMYTVVAHFRVCTTILQIPSYHFGIDRGRRYVSSTAVIVSINTYSMISCASLCSIRTDCCSSSYSNETTICVLSGMCDPQTEPVDGIIIMKKTHQQVGQTEAAPVTEARGDLPDCNTIVNGYLPHPDDCSSFIHCANGIRHIQKCSGVLHWNRLKLNCDYPDNAGCSGK</sequence>
<evidence type="ECO:0000256" key="3">
    <source>
        <dbReference type="ARBA" id="ARBA00022737"/>
    </source>
</evidence>
<dbReference type="PANTHER" id="PTHR23301">
    <property type="entry name" value="CHITIN BINDING PERITROPHIN-A"/>
    <property type="match status" value="1"/>
</dbReference>
<dbReference type="GO" id="GO:0005576">
    <property type="term" value="C:extracellular region"/>
    <property type="evidence" value="ECO:0007669"/>
    <property type="project" value="InterPro"/>
</dbReference>
<keyword evidence="5" id="KW-0325">Glycoprotein</keyword>
<dbReference type="InterPro" id="IPR002557">
    <property type="entry name" value="Chitin-bd_dom"/>
</dbReference>
<evidence type="ECO:0000259" key="6">
    <source>
        <dbReference type="PROSITE" id="PS50940"/>
    </source>
</evidence>
<dbReference type="OrthoDB" id="6077966at2759"/>
<dbReference type="SMART" id="SM00494">
    <property type="entry name" value="ChtBD2"/>
    <property type="match status" value="1"/>
</dbReference>
<proteinExistence type="predicted"/>
<reference evidence="7 8" key="1">
    <citation type="submission" date="2020-06" db="EMBL/GenBank/DDBJ databases">
        <authorList>
            <person name="Li R."/>
            <person name="Bekaert M."/>
        </authorList>
    </citation>
    <scope>NUCLEOTIDE SEQUENCE [LARGE SCALE GENOMIC DNA]</scope>
    <source>
        <strain evidence="8">wild</strain>
    </source>
</reference>
<keyword evidence="4" id="KW-1015">Disulfide bond</keyword>
<feature type="domain" description="Chitin-binding type-2" evidence="6">
    <location>
        <begin position="122"/>
        <end position="178"/>
    </location>
</feature>
<evidence type="ECO:0000256" key="2">
    <source>
        <dbReference type="ARBA" id="ARBA00022729"/>
    </source>
</evidence>
<dbReference type="PANTHER" id="PTHR23301:SF0">
    <property type="entry name" value="CHITIN-BINDING TYPE-2 DOMAIN-CONTAINING PROTEIN-RELATED"/>
    <property type="match status" value="1"/>
</dbReference>